<evidence type="ECO:0000256" key="2">
    <source>
        <dbReference type="ARBA" id="ARBA00010992"/>
    </source>
</evidence>
<evidence type="ECO:0000313" key="10">
    <source>
        <dbReference type="EMBL" id="RKP20425.1"/>
    </source>
</evidence>
<dbReference type="InterPro" id="IPR036259">
    <property type="entry name" value="MFS_trans_sf"/>
</dbReference>
<evidence type="ECO:0000313" key="11">
    <source>
        <dbReference type="Proteomes" id="UP000030755"/>
    </source>
</evidence>
<name>A0A075AQR1_ROZAC</name>
<evidence type="ECO:0000256" key="7">
    <source>
        <dbReference type="SAM" id="Phobius"/>
    </source>
</evidence>
<evidence type="ECO:0000256" key="6">
    <source>
        <dbReference type="ARBA" id="ARBA00023136"/>
    </source>
</evidence>
<evidence type="ECO:0000256" key="5">
    <source>
        <dbReference type="ARBA" id="ARBA00022989"/>
    </source>
</evidence>
<reference evidence="10" key="3">
    <citation type="submission" date="2018-08" db="EMBL/GenBank/DDBJ databases">
        <title>Leveraging single-cell genomics to expand the Fungal Tree of Life.</title>
        <authorList>
            <consortium name="DOE Joint Genome Institute"/>
            <person name="Ahrendt S.R."/>
            <person name="Quandt C.A."/>
            <person name="Ciobanu D."/>
            <person name="Clum A."/>
            <person name="Salamov A."/>
            <person name="Andreopoulos B."/>
            <person name="Cheng J.-F."/>
            <person name="Woyke T."/>
            <person name="Pelin A."/>
            <person name="Henrissat B."/>
            <person name="Reynolds N."/>
            <person name="Benny G.L."/>
            <person name="Smith M.E."/>
            <person name="James T.Y."/>
            <person name="Grigoriev I.V."/>
        </authorList>
    </citation>
    <scope>NUCLEOTIDE SEQUENCE</scope>
    <source>
        <strain evidence="10">CSF55</strain>
    </source>
</reference>
<feature type="transmembrane region" description="Helical" evidence="7">
    <location>
        <begin position="144"/>
        <end position="165"/>
    </location>
</feature>
<feature type="transmembrane region" description="Helical" evidence="7">
    <location>
        <begin position="177"/>
        <end position="198"/>
    </location>
</feature>
<evidence type="ECO:0000313" key="12">
    <source>
        <dbReference type="Proteomes" id="UP000281549"/>
    </source>
</evidence>
<dbReference type="Proteomes" id="UP000281549">
    <property type="component" value="Unassembled WGS sequence"/>
</dbReference>
<dbReference type="EMBL" id="ML005065">
    <property type="protein sequence ID" value="RKP20425.1"/>
    <property type="molecule type" value="Genomic_DNA"/>
</dbReference>
<feature type="transmembrane region" description="Helical" evidence="7">
    <location>
        <begin position="300"/>
        <end position="320"/>
    </location>
</feature>
<dbReference type="AlphaFoldDB" id="A0A075AQR1"/>
<evidence type="ECO:0000256" key="3">
    <source>
        <dbReference type="ARBA" id="ARBA00022448"/>
    </source>
</evidence>
<evidence type="ECO:0000256" key="1">
    <source>
        <dbReference type="ARBA" id="ARBA00004141"/>
    </source>
</evidence>
<feature type="transmembrane region" description="Helical" evidence="7">
    <location>
        <begin position="63"/>
        <end position="82"/>
    </location>
</feature>
<keyword evidence="6 7" id="KW-0472">Membrane</keyword>
<feature type="transmembrane region" description="Helical" evidence="7">
    <location>
        <begin position="38"/>
        <end position="56"/>
    </location>
</feature>
<dbReference type="OMA" id="VINWRFL"/>
<keyword evidence="5 7" id="KW-1133">Transmembrane helix</keyword>
<feature type="transmembrane region" description="Helical" evidence="7">
    <location>
        <begin position="270"/>
        <end position="293"/>
    </location>
</feature>
<dbReference type="InterPro" id="IPR020846">
    <property type="entry name" value="MFS_dom"/>
</dbReference>
<dbReference type="SUPFAM" id="SSF103473">
    <property type="entry name" value="MFS general substrate transporter"/>
    <property type="match status" value="1"/>
</dbReference>
<comment type="similarity">
    <text evidence="2">Belongs to the major facilitator superfamily. Sugar transporter (TC 2.A.1.1) family.</text>
</comment>
<keyword evidence="3" id="KW-0813">Transport</keyword>
<feature type="transmembrane region" description="Helical" evidence="7">
    <location>
        <begin position="237"/>
        <end position="258"/>
    </location>
</feature>
<gene>
    <name evidence="9" type="ORF">O9G_001514</name>
    <name evidence="10" type="ORF">ROZALSC1DRAFT_28079</name>
</gene>
<reference evidence="12" key="2">
    <citation type="journal article" date="2018" name="Nat. Microbiol.">
        <title>Leveraging single-cell genomics to expand the fungal tree of life.</title>
        <authorList>
            <person name="Ahrendt S.R."/>
            <person name="Quandt C.A."/>
            <person name="Ciobanu D."/>
            <person name="Clum A."/>
            <person name="Salamov A."/>
            <person name="Andreopoulos B."/>
            <person name="Cheng J.F."/>
            <person name="Woyke T."/>
            <person name="Pelin A."/>
            <person name="Henrissat B."/>
            <person name="Reynolds N.K."/>
            <person name="Benny G.L."/>
            <person name="Smith M.E."/>
            <person name="James T.Y."/>
            <person name="Grigoriev I.V."/>
        </authorList>
    </citation>
    <scope>NUCLEOTIDE SEQUENCE [LARGE SCALE GENOMIC DNA]</scope>
    <source>
        <strain evidence="12">CSF55</strain>
    </source>
</reference>
<dbReference type="PROSITE" id="PS50850">
    <property type="entry name" value="MFS"/>
    <property type="match status" value="1"/>
</dbReference>
<proteinExistence type="inferred from homology"/>
<dbReference type="Pfam" id="PF00083">
    <property type="entry name" value="Sugar_tr"/>
    <property type="match status" value="1"/>
</dbReference>
<evidence type="ECO:0000313" key="9">
    <source>
        <dbReference type="EMBL" id="EPZ31040.1"/>
    </source>
</evidence>
<dbReference type="HOGENOM" id="CLU_001265_30_5_1"/>
<dbReference type="PANTHER" id="PTHR23503:SF8">
    <property type="entry name" value="FACILITATED GLUCOSE TRANSPORTER PROTEIN 1"/>
    <property type="match status" value="1"/>
</dbReference>
<dbReference type="PANTHER" id="PTHR23503">
    <property type="entry name" value="SOLUTE CARRIER FAMILY 2"/>
    <property type="match status" value="1"/>
</dbReference>
<feature type="transmembrane region" description="Helical" evidence="7">
    <location>
        <begin position="210"/>
        <end position="230"/>
    </location>
</feature>
<dbReference type="Proteomes" id="UP000030755">
    <property type="component" value="Unassembled WGS sequence"/>
</dbReference>
<accession>A0A075AQR1</accession>
<dbReference type="InterPro" id="IPR003663">
    <property type="entry name" value="Sugar/inositol_transpt"/>
</dbReference>
<dbReference type="GO" id="GO:0015149">
    <property type="term" value="F:hexose transmembrane transporter activity"/>
    <property type="evidence" value="ECO:0007669"/>
    <property type="project" value="TreeGrafter"/>
</dbReference>
<evidence type="ECO:0000259" key="8">
    <source>
        <dbReference type="PROSITE" id="PS50850"/>
    </source>
</evidence>
<dbReference type="EMBL" id="KE561324">
    <property type="protein sequence ID" value="EPZ31040.1"/>
    <property type="molecule type" value="Genomic_DNA"/>
</dbReference>
<keyword evidence="11" id="KW-1185">Reference proteome</keyword>
<evidence type="ECO:0000256" key="4">
    <source>
        <dbReference type="ARBA" id="ARBA00022692"/>
    </source>
</evidence>
<dbReference type="STRING" id="988480.A0A075AQR1"/>
<organism evidence="9 11">
    <name type="scientific">Rozella allomycis (strain CSF55)</name>
    <dbReference type="NCBI Taxonomy" id="988480"/>
    <lineage>
        <taxon>Eukaryota</taxon>
        <taxon>Fungi</taxon>
        <taxon>Fungi incertae sedis</taxon>
        <taxon>Cryptomycota</taxon>
        <taxon>Cryptomycota incertae sedis</taxon>
        <taxon>Rozella</taxon>
    </lineage>
</organism>
<dbReference type="Gene3D" id="1.20.1250.20">
    <property type="entry name" value="MFS general substrate transporter like domains"/>
    <property type="match status" value="1"/>
</dbReference>
<dbReference type="InterPro" id="IPR045263">
    <property type="entry name" value="GLUT"/>
</dbReference>
<keyword evidence="4 7" id="KW-0812">Transmembrane</keyword>
<sequence length="330" mass="36643">MARFVIGLASGATTVIVPLSLGEYSCDVLKGKLGTIHQLGIVIGIFLAQLAGVFLSTTANWRYLFASGIVFLIPQLILALKLPESPRYLFDSGRKDECFKVLSLLRGTDEVEEEIQSYQINKKQEQPKKYFLTSLFSKEARKSMTIGVIMHLIQQFSGINAVFYFSTRIFSSGGTEGYATLITMAIGVVNIVATIVSLNLIDVSGRRKLTLISTGTMSLFAGLLVLSMVFEFTAIRVISIFLYVFAFAVGLGPIPWLIICELFPGDLVPLAASLLVGINWISNFIVGFTFEYLVESLENLFFLPYGVLLFIAFVFFYVFLPETKYHKGYL</sequence>
<dbReference type="PRINTS" id="PR00171">
    <property type="entry name" value="SUGRTRNSPORT"/>
</dbReference>
<reference evidence="9 11" key="1">
    <citation type="journal article" date="2013" name="Curr. Biol.">
        <title>Shared signatures of parasitism and phylogenomics unite Cryptomycota and microsporidia.</title>
        <authorList>
            <person name="James T.Y."/>
            <person name="Pelin A."/>
            <person name="Bonen L."/>
            <person name="Ahrendt S."/>
            <person name="Sain D."/>
            <person name="Corradi N."/>
            <person name="Stajich J.E."/>
        </authorList>
    </citation>
    <scope>NUCLEOTIDE SEQUENCE [LARGE SCALE GENOMIC DNA]</scope>
    <source>
        <strain evidence="9">CSF55</strain>
        <strain evidence="9">CSF55</strain>
    </source>
</reference>
<dbReference type="InterPro" id="IPR005828">
    <property type="entry name" value="MFS_sugar_transport-like"/>
</dbReference>
<feature type="domain" description="Major facilitator superfamily (MFS) profile" evidence="8">
    <location>
        <begin position="1"/>
        <end position="324"/>
    </location>
</feature>
<dbReference type="OrthoDB" id="4540492at2759"/>
<dbReference type="GO" id="GO:0016020">
    <property type="term" value="C:membrane"/>
    <property type="evidence" value="ECO:0007669"/>
    <property type="project" value="UniProtKB-SubCell"/>
</dbReference>
<protein>
    <submittedName>
        <fullName evidence="9">General substrate transporter domain-containing protein</fullName>
    </submittedName>
    <submittedName>
        <fullName evidence="10">MFS general substrate transporter</fullName>
    </submittedName>
</protein>
<comment type="subcellular location">
    <subcellularLocation>
        <location evidence="1">Membrane</location>
        <topology evidence="1">Multi-pass membrane protein</topology>
    </subcellularLocation>
</comment>